<keyword evidence="1" id="KW-0472">Membrane</keyword>
<evidence type="ECO:0000313" key="3">
    <source>
        <dbReference type="Proteomes" id="UP000237104"/>
    </source>
</evidence>
<accession>A0A2S3Z635</accession>
<sequence length="474" mass="50670">MLNRLLDWIAAKSGTHRVSSGMIIDAVKGAATSPREKLDDISTIGMAAGEAMFSAAMVFPKLVARNAKRLAELGTALASARAAHRAALVAASRYLERPDLTALAAARSALDATRYSLGTALRAVHVTGTLYWVVMVMLFAFDSWVFFTMYLDLFDADPGQAALYWITVAVSAAGALVTPMLVLWAADQTGARLARLNVEFRSWLDREASTPLRGRAFLSMFGKSIFLCSIVTGLMLLFVGIAAFRFGEHAASLGSVQVPVWLTGAIMGMVPFIATAFAYSRRDPNREHRGAVDAAWAEHETRLATNASQIAVTLLAWEEAWRALAILVSQIVAEANLSIQHVEQLVVHALDVAGIGGPAPFRVEVIEGGAVAVRAGYQATLDGAATGGEHVVKAPAQMSSTTLPVPPWVQNALESTMQILALNLPGAQRRTDQEVAAILLRAFGPRAETDIDNELESDVVPAGQTEPALVKDNL</sequence>
<feature type="transmembrane region" description="Helical" evidence="1">
    <location>
        <begin position="130"/>
        <end position="151"/>
    </location>
</feature>
<comment type="caution">
    <text evidence="2">The sequence shown here is derived from an EMBL/GenBank/DDBJ whole genome shotgun (WGS) entry which is preliminary data.</text>
</comment>
<evidence type="ECO:0000256" key="1">
    <source>
        <dbReference type="SAM" id="Phobius"/>
    </source>
</evidence>
<gene>
    <name evidence="2" type="ORF">C3B59_17405</name>
</gene>
<dbReference type="Proteomes" id="UP000237104">
    <property type="component" value="Unassembled WGS sequence"/>
</dbReference>
<name>A0A2S3Z635_9MICO</name>
<dbReference type="RefSeq" id="WP_103432455.1">
    <property type="nucleotide sequence ID" value="NZ_PPXF01000065.1"/>
</dbReference>
<feature type="transmembrane region" description="Helical" evidence="1">
    <location>
        <begin position="163"/>
        <end position="186"/>
    </location>
</feature>
<organism evidence="2 3">
    <name type="scientific">Cryobacterium zongtaii</name>
    <dbReference type="NCBI Taxonomy" id="1259217"/>
    <lineage>
        <taxon>Bacteria</taxon>
        <taxon>Bacillati</taxon>
        <taxon>Actinomycetota</taxon>
        <taxon>Actinomycetes</taxon>
        <taxon>Micrococcales</taxon>
        <taxon>Microbacteriaceae</taxon>
        <taxon>Cryobacterium</taxon>
    </lineage>
</organism>
<dbReference type="EMBL" id="PPXF01000065">
    <property type="protein sequence ID" value="POH59669.1"/>
    <property type="molecule type" value="Genomic_DNA"/>
</dbReference>
<reference evidence="2 3" key="1">
    <citation type="submission" date="2018-01" db="EMBL/GenBank/DDBJ databases">
        <title>Cryobacterium sp. nov., from glaciers in China.</title>
        <authorList>
            <person name="Liu Q."/>
            <person name="Xin Y.-H."/>
        </authorList>
    </citation>
    <scope>NUCLEOTIDE SEQUENCE [LARGE SCALE GENOMIC DNA]</scope>
    <source>
        <strain evidence="2 3">TMB1-8</strain>
    </source>
</reference>
<protein>
    <submittedName>
        <fullName evidence="2">Uncharacterized protein</fullName>
    </submittedName>
</protein>
<evidence type="ECO:0000313" key="2">
    <source>
        <dbReference type="EMBL" id="POH59669.1"/>
    </source>
</evidence>
<feature type="transmembrane region" description="Helical" evidence="1">
    <location>
        <begin position="258"/>
        <end position="279"/>
    </location>
</feature>
<keyword evidence="1" id="KW-0812">Transmembrane</keyword>
<dbReference type="AlphaFoldDB" id="A0A2S3Z635"/>
<feature type="transmembrane region" description="Helical" evidence="1">
    <location>
        <begin position="225"/>
        <end position="246"/>
    </location>
</feature>
<keyword evidence="1" id="KW-1133">Transmembrane helix</keyword>
<proteinExistence type="predicted"/>